<sequence length="194" mass="21179">MQDHITIVGTVGTNPEFKVHDSGMPRATFRIASTERRRTENGWENGDTNWYSVTCFRSLATNVNASVTKGQRLIVQGRLQLNEYTPEGGIKRIRPEIVAGAIGHDLTVGPVSATKRASENQPTADDPTPETERSEVPSVLHPMAAADYQAPTFARTEPEPEPDAEVQVDPETGEVVDTERELAWAAPGAVETPF</sequence>
<protein>
    <recommendedName>
        <fullName evidence="3">Single-stranded DNA-binding protein</fullName>
    </recommendedName>
</protein>
<proteinExistence type="predicted"/>
<organism evidence="5 6">
    <name type="scientific">Gulosibacter macacae</name>
    <dbReference type="NCBI Taxonomy" id="2488791"/>
    <lineage>
        <taxon>Bacteria</taxon>
        <taxon>Bacillati</taxon>
        <taxon>Actinomycetota</taxon>
        <taxon>Actinomycetes</taxon>
        <taxon>Micrococcales</taxon>
        <taxon>Microbacteriaceae</taxon>
        <taxon>Gulosibacter</taxon>
    </lineage>
</organism>
<dbReference type="Gene3D" id="2.40.50.140">
    <property type="entry name" value="Nucleic acid-binding proteins"/>
    <property type="match status" value="1"/>
</dbReference>
<dbReference type="NCBIfam" id="TIGR00621">
    <property type="entry name" value="ssb"/>
    <property type="match status" value="1"/>
</dbReference>
<evidence type="ECO:0000313" key="5">
    <source>
        <dbReference type="EMBL" id="RRJ85868.1"/>
    </source>
</evidence>
<evidence type="ECO:0000313" key="6">
    <source>
        <dbReference type="Proteomes" id="UP000274391"/>
    </source>
</evidence>
<keyword evidence="1 2" id="KW-0238">DNA-binding</keyword>
<dbReference type="RefSeq" id="WP_124973531.1">
    <property type="nucleotide sequence ID" value="NZ_RQVS01000015.1"/>
</dbReference>
<evidence type="ECO:0000256" key="3">
    <source>
        <dbReference type="RuleBase" id="RU000524"/>
    </source>
</evidence>
<dbReference type="Pfam" id="PF00436">
    <property type="entry name" value="SSB"/>
    <property type="match status" value="1"/>
</dbReference>
<evidence type="ECO:0000256" key="1">
    <source>
        <dbReference type="ARBA" id="ARBA00023125"/>
    </source>
</evidence>
<name>A0A3P3VV67_9MICO</name>
<evidence type="ECO:0000256" key="4">
    <source>
        <dbReference type="SAM" id="MobiDB-lite"/>
    </source>
</evidence>
<feature type="compositionally biased region" description="Acidic residues" evidence="4">
    <location>
        <begin position="159"/>
        <end position="175"/>
    </location>
</feature>
<dbReference type="InterPro" id="IPR012340">
    <property type="entry name" value="NA-bd_OB-fold"/>
</dbReference>
<keyword evidence="6" id="KW-1185">Reference proteome</keyword>
<dbReference type="PANTHER" id="PTHR10302:SF0">
    <property type="entry name" value="SINGLE-STRANDED DNA-BINDING PROTEIN, MITOCHONDRIAL"/>
    <property type="match status" value="1"/>
</dbReference>
<dbReference type="GO" id="GO:0003697">
    <property type="term" value="F:single-stranded DNA binding"/>
    <property type="evidence" value="ECO:0007669"/>
    <property type="project" value="InterPro"/>
</dbReference>
<feature type="region of interest" description="Disordered" evidence="4">
    <location>
        <begin position="112"/>
        <end position="175"/>
    </location>
</feature>
<comment type="caution">
    <text evidence="5">The sequence shown here is derived from an EMBL/GenBank/DDBJ whole genome shotgun (WGS) entry which is preliminary data.</text>
</comment>
<dbReference type="InterPro" id="IPR000424">
    <property type="entry name" value="Primosome_PriB/ssb"/>
</dbReference>
<dbReference type="EMBL" id="RQVS01000015">
    <property type="protein sequence ID" value="RRJ85868.1"/>
    <property type="molecule type" value="Genomic_DNA"/>
</dbReference>
<reference evidence="5 6" key="1">
    <citation type="submission" date="2018-11" db="EMBL/GenBank/DDBJ databases">
        <title>YIM 102482-1 draft genome.</title>
        <authorList>
            <person name="Li G."/>
            <person name="Jiang Y."/>
        </authorList>
    </citation>
    <scope>NUCLEOTIDE SEQUENCE [LARGE SCALE GENOMIC DNA]</scope>
    <source>
        <strain evidence="5 6">YIM 102482-1</strain>
    </source>
</reference>
<evidence type="ECO:0000256" key="2">
    <source>
        <dbReference type="PROSITE-ProRule" id="PRU00252"/>
    </source>
</evidence>
<dbReference type="OrthoDB" id="4427276at2"/>
<dbReference type="PANTHER" id="PTHR10302">
    <property type="entry name" value="SINGLE-STRANDED DNA-BINDING PROTEIN"/>
    <property type="match status" value="1"/>
</dbReference>
<dbReference type="GO" id="GO:0009295">
    <property type="term" value="C:nucleoid"/>
    <property type="evidence" value="ECO:0007669"/>
    <property type="project" value="TreeGrafter"/>
</dbReference>
<dbReference type="Proteomes" id="UP000274391">
    <property type="component" value="Unassembled WGS sequence"/>
</dbReference>
<dbReference type="CDD" id="cd04496">
    <property type="entry name" value="SSB_OBF"/>
    <property type="match status" value="1"/>
</dbReference>
<gene>
    <name evidence="5" type="ORF">EG850_11265</name>
</gene>
<dbReference type="AlphaFoldDB" id="A0A3P3VV67"/>
<dbReference type="GO" id="GO:0006260">
    <property type="term" value="P:DNA replication"/>
    <property type="evidence" value="ECO:0007669"/>
    <property type="project" value="InterPro"/>
</dbReference>
<dbReference type="SUPFAM" id="SSF50249">
    <property type="entry name" value="Nucleic acid-binding proteins"/>
    <property type="match status" value="1"/>
</dbReference>
<dbReference type="InterPro" id="IPR011344">
    <property type="entry name" value="ssDNA-bd"/>
</dbReference>
<accession>A0A3P3VV67</accession>
<dbReference type="PROSITE" id="PS50935">
    <property type="entry name" value="SSB"/>
    <property type="match status" value="1"/>
</dbReference>